<dbReference type="CDD" id="cd00063">
    <property type="entry name" value="FN3"/>
    <property type="match status" value="2"/>
</dbReference>
<dbReference type="Gene3D" id="2.60.40.10">
    <property type="entry name" value="Immunoglobulins"/>
    <property type="match status" value="3"/>
</dbReference>
<accession>A0A3G3BX27</accession>
<protein>
    <recommendedName>
        <fullName evidence="1">Fibronectin type-III domain-containing protein</fullName>
    </recommendedName>
</protein>
<gene>
    <name evidence="2" type="ORF">BpsS36_00021</name>
</gene>
<dbReference type="InterPro" id="IPR013783">
    <property type="entry name" value="Ig-like_fold"/>
</dbReference>
<proteinExistence type="predicted"/>
<dbReference type="InterPro" id="IPR003961">
    <property type="entry name" value="FN3_dom"/>
</dbReference>
<evidence type="ECO:0000259" key="1">
    <source>
        <dbReference type="PROSITE" id="PS50853"/>
    </source>
</evidence>
<dbReference type="SUPFAM" id="SSF49265">
    <property type="entry name" value="Fibronectin type III"/>
    <property type="match status" value="2"/>
</dbReference>
<name>A0A3G3BX27_9CAUD</name>
<dbReference type="Proteomes" id="UP000275945">
    <property type="component" value="Segment"/>
</dbReference>
<evidence type="ECO:0000313" key="2">
    <source>
        <dbReference type="EMBL" id="AYP68727.1"/>
    </source>
</evidence>
<organism evidence="2 3">
    <name type="scientific">Bacillus phage vB_BpsS-36</name>
    <dbReference type="NCBI Taxonomy" id="2419622"/>
    <lineage>
        <taxon>Viruses</taxon>
        <taxon>Duplodnaviria</taxon>
        <taxon>Heunggongvirae</taxon>
        <taxon>Uroviricota</taxon>
        <taxon>Caudoviricetes</taxon>
        <taxon>Ehrlichviridae</taxon>
        <taxon>Nairobivirus</taxon>
        <taxon>Nairobivirus nv36</taxon>
    </lineage>
</organism>
<keyword evidence="3" id="KW-1185">Reference proteome</keyword>
<feature type="domain" description="Fibronectin type-III" evidence="1">
    <location>
        <begin position="159"/>
        <end position="260"/>
    </location>
</feature>
<feature type="domain" description="Fibronectin type-III" evidence="1">
    <location>
        <begin position="262"/>
        <end position="362"/>
    </location>
</feature>
<reference evidence="2 3" key="1">
    <citation type="submission" date="2018-09" db="EMBL/GenBank/DDBJ databases">
        <title>Comparative Genomic Analysis of Eight Novel Haloalkaliphilic Bacteriophages from Lake Elmenteita, Kenya.</title>
        <authorList>
            <person name="Akhwale J.K."/>
        </authorList>
    </citation>
    <scope>NUCLEOTIDE SEQUENCE [LARGE SCALE GENOMIC DNA]</scope>
</reference>
<dbReference type="EMBL" id="MH884513">
    <property type="protein sequence ID" value="AYP68727.1"/>
    <property type="molecule type" value="Genomic_DNA"/>
</dbReference>
<sequence length="682" mass="76606">MVARLNFTPSWVGIYTESPNNYHSTSSPIRSGGSSGYNTFIGVPSSVRNAINSSKTPAKLFIRLNVTTSGGMALGGHRETSNKARGTLPWYRYLQRYLTPATGWAEYDITSNFMSNYLSGDLHGIVLYGGSSTPYLQAHGLTNNSNSFQFIVEGTWNTAPTPPTVTAPVSSTVADTQVQVRWTAGSDAETPTNQLRYEVQYYNGSSWGNTVTTGQGATSHNYNSTNFPETSNARVRVRTIDSEGLTSSWSTSASFTINHNQPPSTPTNLSPRGGEVFDRTNSMRFTWRHNDDGPQAGYRLRYRVVGASSWVNINWTNSTQERRDFNGGTFALGEYEWQVQTRDQQGLESPWSNLQRFVAGERTNAPIFLEPTSGAVSNSSDLIIRWSSMDQNNYEIELRDGGVSGAVLWSESGNTNRQTQAGYELQNNRSYAVRLRVFSRDSAIWSEWSSVTFSTQFIPPQKPTLTVESTDELGATLTVNWVSDEPATETPTAYVEVFRREYNVTFQQPWILLGSNLATVGSFVDYTPASDQTYEYRVRAWGHNRTFTDSDVVEGEVSFDVSFLQRAFQLSDMIELTNADSRDELLDSSGDALFFAGRRLPVFEVGEHEEHELQVNFRVYTPAELRNALAFLKRPETFLYRDNAGRSFYCVVRRPRVRDLPVTGYDIQIRLYEVDYKQDKEG</sequence>
<evidence type="ECO:0000313" key="3">
    <source>
        <dbReference type="Proteomes" id="UP000275945"/>
    </source>
</evidence>
<dbReference type="PROSITE" id="PS50853">
    <property type="entry name" value="FN3"/>
    <property type="match status" value="2"/>
</dbReference>
<dbReference type="InterPro" id="IPR036116">
    <property type="entry name" value="FN3_sf"/>
</dbReference>